<dbReference type="InterPro" id="IPR013103">
    <property type="entry name" value="RVT_2"/>
</dbReference>
<dbReference type="PANTHER" id="PTHR11439">
    <property type="entry name" value="GAG-POL-RELATED RETROTRANSPOSON"/>
    <property type="match status" value="1"/>
</dbReference>
<dbReference type="PANTHER" id="PTHR11439:SF470">
    <property type="entry name" value="CYSTEINE-RICH RLK (RECEPTOR-LIKE PROTEIN KINASE) 8"/>
    <property type="match status" value="1"/>
</dbReference>
<dbReference type="CDD" id="cd09272">
    <property type="entry name" value="RNase_HI_RT_Ty1"/>
    <property type="match status" value="1"/>
</dbReference>
<sequence length="505" mass="56995">MSSEIKALRTTVLGPCPSALGHRPIGCKWVYKIKYHSDGTIERYKARLVAKGFTQREGIDYKETFAPVAKLITVRCLLSIAAVRDWPLHQMDVQNAFLHGDLLEEVYMLPPPGYCRPGSRWFVDSTNHYTVLNKPHALGFVGSLLPFKTLVSNNLEPITRCSLWFVETLLLYVDDMIITGNDEQEIQNLKQFLNGCFRIKDLGLLKYFLGVEVARSKDGISICQRKYTLDILEEAGLLGVKPTKVPMEPELVLTTTGSDALKEPAQYRRLIGKLIYLTITRPEITYAVNTLSQFMQEPKLHHLKAACHLLQYLKNAPGQGLLFSTTSQLSLVGYCDADWAKCPMTRRSVRGYCIFLGNSLVSWKSKKQVTVSRSSAEAEYRSMAAATCELTWLRYLLRDLRVPHSGPARLFCDNQAALHIAANPVYHERTKHIKLDCHTVREKIQKGEIKTAYVPTGNQIADIFTKPLRAPIFHTHLSKLGIINIHIQLEGSVKGNKIVNDLIMI</sequence>
<evidence type="ECO:0000259" key="1">
    <source>
        <dbReference type="Pfam" id="PF07727"/>
    </source>
</evidence>
<gene>
    <name evidence="2" type="ORF">Prudu_009012</name>
</gene>
<accession>A0A4Y1R5H0</accession>
<dbReference type="SUPFAM" id="SSF56672">
    <property type="entry name" value="DNA/RNA polymerases"/>
    <property type="match status" value="1"/>
</dbReference>
<protein>
    <submittedName>
        <fullName evidence="2">RmlC-like cupins superfamily protein</fullName>
    </submittedName>
</protein>
<dbReference type="AlphaFoldDB" id="A0A4Y1R5H0"/>
<organism evidence="2">
    <name type="scientific">Prunus dulcis</name>
    <name type="common">Almond</name>
    <name type="synonym">Amygdalus dulcis</name>
    <dbReference type="NCBI Taxonomy" id="3755"/>
    <lineage>
        <taxon>Eukaryota</taxon>
        <taxon>Viridiplantae</taxon>
        <taxon>Streptophyta</taxon>
        <taxon>Embryophyta</taxon>
        <taxon>Tracheophyta</taxon>
        <taxon>Spermatophyta</taxon>
        <taxon>Magnoliopsida</taxon>
        <taxon>eudicotyledons</taxon>
        <taxon>Gunneridae</taxon>
        <taxon>Pentapetalae</taxon>
        <taxon>rosids</taxon>
        <taxon>fabids</taxon>
        <taxon>Rosales</taxon>
        <taxon>Rosaceae</taxon>
        <taxon>Amygdaloideae</taxon>
        <taxon>Amygdaleae</taxon>
        <taxon>Prunus</taxon>
    </lineage>
</organism>
<dbReference type="EMBL" id="AP019299">
    <property type="protein sequence ID" value="BBG99351.1"/>
    <property type="molecule type" value="Genomic_DNA"/>
</dbReference>
<feature type="domain" description="Reverse transcriptase Ty1/copia-type" evidence="1">
    <location>
        <begin position="21"/>
        <end position="248"/>
    </location>
</feature>
<dbReference type="Pfam" id="PF07727">
    <property type="entry name" value="RVT_2"/>
    <property type="match status" value="1"/>
</dbReference>
<evidence type="ECO:0000313" key="2">
    <source>
        <dbReference type="EMBL" id="BBG99351.1"/>
    </source>
</evidence>
<name>A0A4Y1R5H0_PRUDU</name>
<dbReference type="InterPro" id="IPR043502">
    <property type="entry name" value="DNA/RNA_pol_sf"/>
</dbReference>
<proteinExistence type="predicted"/>
<reference evidence="2" key="1">
    <citation type="journal article" date="2019" name="Science">
        <title>Mutation of a bHLH transcription factor allowed almond domestication.</title>
        <authorList>
            <person name="Sanchez-Perez R."/>
            <person name="Pavan S."/>
            <person name="Mazzeo R."/>
            <person name="Moldovan C."/>
            <person name="Aiese Cigliano R."/>
            <person name="Del Cueto J."/>
            <person name="Ricciardi F."/>
            <person name="Lotti C."/>
            <person name="Ricciardi L."/>
            <person name="Dicenta F."/>
            <person name="Lopez-Marques R.L."/>
            <person name="Lindberg Moller B."/>
        </authorList>
    </citation>
    <scope>NUCLEOTIDE SEQUENCE</scope>
</reference>